<dbReference type="Proteomes" id="UP001314169">
    <property type="component" value="Chromosome 8"/>
</dbReference>
<evidence type="ECO:0000313" key="1">
    <source>
        <dbReference type="EMBL" id="CAK6448292.1"/>
    </source>
</evidence>
<proteinExistence type="predicted"/>
<reference evidence="1" key="1">
    <citation type="submission" date="2023-12" db="EMBL/GenBank/DDBJ databases">
        <authorList>
            <person name="Brown T."/>
        </authorList>
    </citation>
    <scope>NUCLEOTIDE SEQUENCE</scope>
</reference>
<gene>
    <name evidence="1" type="ORF">MPIPNATIZW_LOCUS16598</name>
</gene>
<evidence type="ECO:0000313" key="2">
    <source>
        <dbReference type="Proteomes" id="UP001314169"/>
    </source>
</evidence>
<keyword evidence="2" id="KW-1185">Reference proteome</keyword>
<sequence length="156" mass="17018">MLPWRPPRTGMWLPLHCSQLLVQEPQLLGPCIWVVLAVHVVWSCFAGLTERLTRRALVRAGGERACWTAACEQPSPGPAFSHKLGQCLHGGTCSHTPFPHSPLRGASSDSTLNNWTSGATSGGATCRVGQGVGGMFTEKLRLRKPFLIKVPFHWPL</sequence>
<name>A0ABP0ACQ0_PIPNA</name>
<accession>A0ABP0ACQ0</accession>
<organism evidence="1 2">
    <name type="scientific">Pipistrellus nathusii</name>
    <name type="common">Nathusius' pipistrelle</name>
    <dbReference type="NCBI Taxonomy" id="59473"/>
    <lineage>
        <taxon>Eukaryota</taxon>
        <taxon>Metazoa</taxon>
        <taxon>Chordata</taxon>
        <taxon>Craniata</taxon>
        <taxon>Vertebrata</taxon>
        <taxon>Euteleostomi</taxon>
        <taxon>Mammalia</taxon>
        <taxon>Eutheria</taxon>
        <taxon>Laurasiatheria</taxon>
        <taxon>Chiroptera</taxon>
        <taxon>Yangochiroptera</taxon>
        <taxon>Vespertilionidae</taxon>
        <taxon>Pipistrellus</taxon>
    </lineage>
</organism>
<dbReference type="EMBL" id="OY882865">
    <property type="protein sequence ID" value="CAK6448292.1"/>
    <property type="molecule type" value="Genomic_DNA"/>
</dbReference>
<protein>
    <submittedName>
        <fullName evidence="1">Uncharacterized protein</fullName>
    </submittedName>
</protein>